<keyword evidence="5" id="KW-0479">Metal-binding</keyword>
<comment type="cofactor">
    <cofactor evidence="1">
        <name>a divalent metal cation</name>
        <dbReference type="ChEBI" id="CHEBI:60240"/>
    </cofactor>
</comment>
<evidence type="ECO:0000256" key="4">
    <source>
        <dbReference type="ARBA" id="ARBA00022722"/>
    </source>
</evidence>
<sequence length="200" mass="22505">MAPLALARRSVRDVVDALSRPLIVRHFIRCRLRDENFSRTSAAAFARTGPFPNIIGAVEGSCMRIQKPAHSGWQYYCRKGFTALNVLAAVDAHGRFVYINANFPGSVHDASVYSASQVRYAFEEGAVPHGYSFIGDSGFANGNDVITPIRNPATRQEVSYNRWHSKMRVIVECTFGTWKRKFAIVKDRIRVNHHCMRSSL</sequence>
<evidence type="ECO:0000256" key="2">
    <source>
        <dbReference type="ARBA" id="ARBA00004123"/>
    </source>
</evidence>
<dbReference type="AlphaFoldDB" id="A0A3P7NJM5"/>
<comment type="subcellular location">
    <subcellularLocation>
        <location evidence="2">Nucleus</location>
    </subcellularLocation>
</comment>
<dbReference type="EMBL" id="UYRV01131425">
    <property type="protein sequence ID" value="VDN37303.1"/>
    <property type="molecule type" value="Genomic_DNA"/>
</dbReference>
<evidence type="ECO:0000259" key="8">
    <source>
        <dbReference type="Pfam" id="PF13359"/>
    </source>
</evidence>
<dbReference type="GO" id="GO:0004518">
    <property type="term" value="F:nuclease activity"/>
    <property type="evidence" value="ECO:0007669"/>
    <property type="project" value="UniProtKB-KW"/>
</dbReference>
<proteinExistence type="inferred from homology"/>
<dbReference type="GO" id="GO:0016787">
    <property type="term" value="F:hydrolase activity"/>
    <property type="evidence" value="ECO:0007669"/>
    <property type="project" value="UniProtKB-KW"/>
</dbReference>
<dbReference type="InterPro" id="IPR045249">
    <property type="entry name" value="HARBI1-like"/>
</dbReference>
<evidence type="ECO:0000313" key="9">
    <source>
        <dbReference type="EMBL" id="VDN37303.1"/>
    </source>
</evidence>
<keyword evidence="10" id="KW-1185">Reference proteome</keyword>
<accession>A0A3P7NJM5</accession>
<dbReference type="InterPro" id="IPR027806">
    <property type="entry name" value="HARBI1_dom"/>
</dbReference>
<evidence type="ECO:0000313" key="10">
    <source>
        <dbReference type="Proteomes" id="UP000271889"/>
    </source>
</evidence>
<evidence type="ECO:0000256" key="3">
    <source>
        <dbReference type="ARBA" id="ARBA00006958"/>
    </source>
</evidence>
<dbReference type="Proteomes" id="UP000271889">
    <property type="component" value="Unassembled WGS sequence"/>
</dbReference>
<evidence type="ECO:0000256" key="1">
    <source>
        <dbReference type="ARBA" id="ARBA00001968"/>
    </source>
</evidence>
<dbReference type="PANTHER" id="PTHR22930:SF289">
    <property type="entry name" value="DDE TNP4 DOMAIN-CONTAINING PROTEIN-RELATED"/>
    <property type="match status" value="1"/>
</dbReference>
<keyword evidence="7" id="KW-0539">Nucleus</keyword>
<protein>
    <recommendedName>
        <fullName evidence="8">DDE Tnp4 domain-containing protein</fullName>
    </recommendedName>
</protein>
<dbReference type="Pfam" id="PF13359">
    <property type="entry name" value="DDE_Tnp_4"/>
    <property type="match status" value="1"/>
</dbReference>
<organism evidence="9 10">
    <name type="scientific">Cylicostephanus goldi</name>
    <name type="common">Nematode worm</name>
    <dbReference type="NCBI Taxonomy" id="71465"/>
    <lineage>
        <taxon>Eukaryota</taxon>
        <taxon>Metazoa</taxon>
        <taxon>Ecdysozoa</taxon>
        <taxon>Nematoda</taxon>
        <taxon>Chromadorea</taxon>
        <taxon>Rhabditida</taxon>
        <taxon>Rhabditina</taxon>
        <taxon>Rhabditomorpha</taxon>
        <taxon>Strongyloidea</taxon>
        <taxon>Strongylidae</taxon>
        <taxon>Cylicostephanus</taxon>
    </lineage>
</organism>
<dbReference type="OrthoDB" id="5822669at2759"/>
<gene>
    <name evidence="9" type="ORF">CGOC_LOCUS13439</name>
</gene>
<feature type="domain" description="DDE Tnp4" evidence="8">
    <location>
        <begin position="59"/>
        <end position="194"/>
    </location>
</feature>
<dbReference type="PANTHER" id="PTHR22930">
    <property type="match status" value="1"/>
</dbReference>
<dbReference type="GO" id="GO:0046872">
    <property type="term" value="F:metal ion binding"/>
    <property type="evidence" value="ECO:0007669"/>
    <property type="project" value="UniProtKB-KW"/>
</dbReference>
<evidence type="ECO:0000256" key="5">
    <source>
        <dbReference type="ARBA" id="ARBA00022723"/>
    </source>
</evidence>
<reference evidence="9 10" key="1">
    <citation type="submission" date="2018-11" db="EMBL/GenBank/DDBJ databases">
        <authorList>
            <consortium name="Pathogen Informatics"/>
        </authorList>
    </citation>
    <scope>NUCLEOTIDE SEQUENCE [LARGE SCALE GENOMIC DNA]</scope>
</reference>
<evidence type="ECO:0000256" key="6">
    <source>
        <dbReference type="ARBA" id="ARBA00022801"/>
    </source>
</evidence>
<comment type="similarity">
    <text evidence="3">Belongs to the HARBI1 family.</text>
</comment>
<dbReference type="GO" id="GO:0005634">
    <property type="term" value="C:nucleus"/>
    <property type="evidence" value="ECO:0007669"/>
    <property type="project" value="UniProtKB-SubCell"/>
</dbReference>
<name>A0A3P7NJM5_CYLGO</name>
<keyword evidence="6" id="KW-0378">Hydrolase</keyword>
<evidence type="ECO:0000256" key="7">
    <source>
        <dbReference type="ARBA" id="ARBA00023242"/>
    </source>
</evidence>
<keyword evidence="4" id="KW-0540">Nuclease</keyword>